<dbReference type="AlphaFoldDB" id="A0A2A6C6X9"/>
<organism evidence="9 10">
    <name type="scientific">Pristionchus pacificus</name>
    <name type="common">Parasitic nematode worm</name>
    <dbReference type="NCBI Taxonomy" id="54126"/>
    <lineage>
        <taxon>Eukaryota</taxon>
        <taxon>Metazoa</taxon>
        <taxon>Ecdysozoa</taxon>
        <taxon>Nematoda</taxon>
        <taxon>Chromadorea</taxon>
        <taxon>Rhabditida</taxon>
        <taxon>Rhabditina</taxon>
        <taxon>Diplogasteromorpha</taxon>
        <taxon>Diplogasteroidea</taxon>
        <taxon>Neodiplogasteridae</taxon>
        <taxon>Pristionchus</taxon>
    </lineage>
</organism>
<reference evidence="10" key="1">
    <citation type="journal article" date="2008" name="Nat. Genet.">
        <title>The Pristionchus pacificus genome provides a unique perspective on nematode lifestyle and parasitism.</title>
        <authorList>
            <person name="Dieterich C."/>
            <person name="Clifton S.W."/>
            <person name="Schuster L.N."/>
            <person name="Chinwalla A."/>
            <person name="Delehaunty K."/>
            <person name="Dinkelacker I."/>
            <person name="Fulton L."/>
            <person name="Fulton R."/>
            <person name="Godfrey J."/>
            <person name="Minx P."/>
            <person name="Mitreva M."/>
            <person name="Roeseler W."/>
            <person name="Tian H."/>
            <person name="Witte H."/>
            <person name="Yang S.P."/>
            <person name="Wilson R.K."/>
            <person name="Sommer R.J."/>
        </authorList>
    </citation>
    <scope>NUCLEOTIDE SEQUENCE [LARGE SCALE GENOMIC DNA]</scope>
    <source>
        <strain evidence="10">PS312</strain>
    </source>
</reference>
<evidence type="ECO:0000256" key="1">
    <source>
        <dbReference type="ARBA" id="ARBA00004141"/>
    </source>
</evidence>
<accession>A0A8R1YJR2</accession>
<dbReference type="GO" id="GO:0006612">
    <property type="term" value="P:protein targeting to membrane"/>
    <property type="evidence" value="ECO:0000318"/>
    <property type="project" value="GO_Central"/>
</dbReference>
<evidence type="ECO:0000256" key="3">
    <source>
        <dbReference type="ARBA" id="ARBA00022692"/>
    </source>
</evidence>
<accession>A0A2A6C6X9</accession>
<feature type="compositionally biased region" description="Acidic residues" evidence="8">
    <location>
        <begin position="117"/>
        <end position="128"/>
    </location>
</feature>
<dbReference type="GO" id="GO:0005783">
    <property type="term" value="C:endoplasmic reticulum"/>
    <property type="evidence" value="ECO:0000318"/>
    <property type="project" value="GO_Central"/>
</dbReference>
<evidence type="ECO:0000256" key="5">
    <source>
        <dbReference type="ARBA" id="ARBA00023136"/>
    </source>
</evidence>
<dbReference type="EnsemblMetazoa" id="PPA33543.1">
    <property type="protein sequence ID" value="PPA33543.1"/>
    <property type="gene ID" value="WBGene00271912"/>
</dbReference>
<feature type="transmembrane region" description="Helical" evidence="7">
    <location>
        <begin position="180"/>
        <end position="200"/>
    </location>
</feature>
<comment type="catalytic activity">
    <reaction evidence="7">
        <text>L-cysteinyl-[protein] + hexadecanoyl-CoA = S-hexadecanoyl-L-cysteinyl-[protein] + CoA</text>
        <dbReference type="Rhea" id="RHEA:36683"/>
        <dbReference type="Rhea" id="RHEA-COMP:10131"/>
        <dbReference type="Rhea" id="RHEA-COMP:11032"/>
        <dbReference type="ChEBI" id="CHEBI:29950"/>
        <dbReference type="ChEBI" id="CHEBI:57287"/>
        <dbReference type="ChEBI" id="CHEBI:57379"/>
        <dbReference type="ChEBI" id="CHEBI:74151"/>
        <dbReference type="EC" id="2.3.1.225"/>
    </reaction>
</comment>
<dbReference type="PANTHER" id="PTHR22883:SF386">
    <property type="entry name" value="PALMITOYLTRANSFERASE"/>
    <property type="match status" value="1"/>
</dbReference>
<dbReference type="PANTHER" id="PTHR22883">
    <property type="entry name" value="ZINC FINGER DHHC DOMAIN CONTAINING PROTEIN"/>
    <property type="match status" value="1"/>
</dbReference>
<gene>
    <name evidence="9" type="primary">WBGene00271912</name>
</gene>
<dbReference type="Proteomes" id="UP000005239">
    <property type="component" value="Unassembled WGS sequence"/>
</dbReference>
<evidence type="ECO:0000313" key="9">
    <source>
        <dbReference type="EnsemblMetazoa" id="PPA33543.1"/>
    </source>
</evidence>
<evidence type="ECO:0000256" key="6">
    <source>
        <dbReference type="ARBA" id="ARBA00023315"/>
    </source>
</evidence>
<feature type="transmembrane region" description="Helical" evidence="7">
    <location>
        <begin position="234"/>
        <end position="263"/>
    </location>
</feature>
<dbReference type="OrthoDB" id="302728at2759"/>
<sequence length="332" mass="38261">MRHAGKGYRFTRSSQFPARPKTRLDRVGDWFVAWGGVCYCVFIVVTVTWFARFVACPEVYDDAYCTDLDVLAVFLVGQIMGNLAENRVEHWQRHSVVASLCRSMIGDEEQGGSGGSEEVEEEEEDEERERERNRGKYCVECNRYAPIRSHHCPLCHECVLRKDHHCYITGACVGLGNQRYFITFLFWATIGCAVGARYIVAYADQEIAHWYPFGWVHYIAPVTVGRWIFGYAPIWSVVTCIIFSFACASCMGAFAFFVTQLFYTLHGYTMFEYHSLSIREAYEGDGRGIGDRMRLVFGPYWALNFIFPAFWLKQKLTPEIADNLFRVRSKLL</sequence>
<dbReference type="GO" id="GO:0016020">
    <property type="term" value="C:membrane"/>
    <property type="evidence" value="ECO:0007669"/>
    <property type="project" value="UniProtKB-SubCell"/>
</dbReference>
<comment type="domain">
    <text evidence="7">The DHHC domain is required for palmitoyltransferase activity.</text>
</comment>
<comment type="similarity">
    <text evidence="7">Belongs to the DHHC palmitoyltransferase family.</text>
</comment>
<evidence type="ECO:0000256" key="2">
    <source>
        <dbReference type="ARBA" id="ARBA00022679"/>
    </source>
</evidence>
<reference evidence="9" key="2">
    <citation type="submission" date="2022-06" db="UniProtKB">
        <authorList>
            <consortium name="EnsemblMetazoa"/>
        </authorList>
    </citation>
    <scope>IDENTIFICATION</scope>
    <source>
        <strain evidence="9">PS312</strain>
    </source>
</reference>
<keyword evidence="3 7" id="KW-0812">Transmembrane</keyword>
<dbReference type="PROSITE" id="PS50216">
    <property type="entry name" value="DHHC"/>
    <property type="match status" value="1"/>
</dbReference>
<evidence type="ECO:0000256" key="7">
    <source>
        <dbReference type="RuleBase" id="RU079119"/>
    </source>
</evidence>
<keyword evidence="4 7" id="KW-1133">Transmembrane helix</keyword>
<feature type="region of interest" description="Disordered" evidence="8">
    <location>
        <begin position="106"/>
        <end position="128"/>
    </location>
</feature>
<keyword evidence="6 7" id="KW-0012">Acyltransferase</keyword>
<dbReference type="InterPro" id="IPR001594">
    <property type="entry name" value="Palmitoyltrfase_DHHC"/>
</dbReference>
<comment type="subcellular location">
    <subcellularLocation>
        <location evidence="1">Membrane</location>
        <topology evidence="1">Multi-pass membrane protein</topology>
    </subcellularLocation>
</comment>
<keyword evidence="10" id="KW-1185">Reference proteome</keyword>
<name>A0A2A6C6X9_PRIPA</name>
<feature type="transmembrane region" description="Helical" evidence="7">
    <location>
        <begin position="207"/>
        <end position="228"/>
    </location>
</feature>
<dbReference type="InterPro" id="IPR039859">
    <property type="entry name" value="PFA4/ZDH16/20/ERF2-like"/>
</dbReference>
<dbReference type="GO" id="GO:0019706">
    <property type="term" value="F:protein-cysteine S-palmitoyltransferase activity"/>
    <property type="evidence" value="ECO:0000318"/>
    <property type="project" value="GO_Central"/>
</dbReference>
<dbReference type="GO" id="GO:0005794">
    <property type="term" value="C:Golgi apparatus"/>
    <property type="evidence" value="ECO:0000318"/>
    <property type="project" value="GO_Central"/>
</dbReference>
<feature type="transmembrane region" description="Helical" evidence="7">
    <location>
        <begin position="31"/>
        <end position="51"/>
    </location>
</feature>
<evidence type="ECO:0000256" key="4">
    <source>
        <dbReference type="ARBA" id="ARBA00022989"/>
    </source>
</evidence>
<proteinExistence type="inferred from homology"/>
<keyword evidence="5 7" id="KW-0472">Membrane</keyword>
<evidence type="ECO:0000313" key="10">
    <source>
        <dbReference type="Proteomes" id="UP000005239"/>
    </source>
</evidence>
<keyword evidence="2 7" id="KW-0808">Transferase</keyword>
<evidence type="ECO:0000256" key="8">
    <source>
        <dbReference type="SAM" id="MobiDB-lite"/>
    </source>
</evidence>
<dbReference type="Pfam" id="PF01529">
    <property type="entry name" value="DHHC"/>
    <property type="match status" value="1"/>
</dbReference>
<dbReference type="EC" id="2.3.1.225" evidence="7"/>
<protein>
    <recommendedName>
        <fullName evidence="7">Palmitoyltransferase</fullName>
        <ecNumber evidence="7">2.3.1.225</ecNumber>
    </recommendedName>
</protein>